<comment type="caution">
    <text evidence="1">The sequence shown here is derived from an EMBL/GenBank/DDBJ whole genome shotgun (WGS) entry which is preliminary data.</text>
</comment>
<dbReference type="Proteomes" id="UP000571084">
    <property type="component" value="Unassembled WGS sequence"/>
</dbReference>
<dbReference type="AlphaFoldDB" id="A0A840RWK1"/>
<keyword evidence="2" id="KW-1185">Reference proteome</keyword>
<reference evidence="1 2" key="1">
    <citation type="submission" date="2020-08" db="EMBL/GenBank/DDBJ databases">
        <title>Genomic Encyclopedia of Type Strains, Phase IV (KMG-IV): sequencing the most valuable type-strain genomes for metagenomic binning, comparative biology and taxonomic classification.</title>
        <authorList>
            <person name="Goeker M."/>
        </authorList>
    </citation>
    <scope>NUCLEOTIDE SEQUENCE [LARGE SCALE GENOMIC DNA]</scope>
    <source>
        <strain evidence="1 2">DSM 23240</strain>
    </source>
</reference>
<proteinExistence type="predicted"/>
<name>A0A840RWK1_9BURK</name>
<evidence type="ECO:0000313" key="2">
    <source>
        <dbReference type="Proteomes" id="UP000571084"/>
    </source>
</evidence>
<dbReference type="EMBL" id="JACHHQ010000005">
    <property type="protein sequence ID" value="MBB5200840.1"/>
    <property type="molecule type" value="Genomic_DNA"/>
</dbReference>
<evidence type="ECO:0000313" key="1">
    <source>
        <dbReference type="EMBL" id="MBB5200840.1"/>
    </source>
</evidence>
<sequence length="31" mass="3328">MLKLGAQGTGEIVADTRPITELAKRLDFEGP</sequence>
<gene>
    <name evidence="1" type="ORF">HNR39_002682</name>
</gene>
<accession>A0A840RWK1</accession>
<protein>
    <submittedName>
        <fullName evidence="1">Uncharacterized protein</fullName>
    </submittedName>
</protein>
<organism evidence="1 2">
    <name type="scientific">Glaciimonas immobilis</name>
    <dbReference type="NCBI Taxonomy" id="728004"/>
    <lineage>
        <taxon>Bacteria</taxon>
        <taxon>Pseudomonadati</taxon>
        <taxon>Pseudomonadota</taxon>
        <taxon>Betaproteobacteria</taxon>
        <taxon>Burkholderiales</taxon>
        <taxon>Oxalobacteraceae</taxon>
        <taxon>Glaciimonas</taxon>
    </lineage>
</organism>